<evidence type="ECO:0000313" key="3">
    <source>
        <dbReference type="Proteomes" id="UP000475862"/>
    </source>
</evidence>
<gene>
    <name evidence="2" type="ORF">AGLY_007009</name>
</gene>
<feature type="chain" id="PRO_5026004341" evidence="1">
    <location>
        <begin position="25"/>
        <end position="180"/>
    </location>
</feature>
<organism evidence="2 3">
    <name type="scientific">Aphis glycines</name>
    <name type="common">Soybean aphid</name>
    <dbReference type="NCBI Taxonomy" id="307491"/>
    <lineage>
        <taxon>Eukaryota</taxon>
        <taxon>Metazoa</taxon>
        <taxon>Ecdysozoa</taxon>
        <taxon>Arthropoda</taxon>
        <taxon>Hexapoda</taxon>
        <taxon>Insecta</taxon>
        <taxon>Pterygota</taxon>
        <taxon>Neoptera</taxon>
        <taxon>Paraneoptera</taxon>
        <taxon>Hemiptera</taxon>
        <taxon>Sternorrhyncha</taxon>
        <taxon>Aphidomorpha</taxon>
        <taxon>Aphidoidea</taxon>
        <taxon>Aphididae</taxon>
        <taxon>Aphidini</taxon>
        <taxon>Aphis</taxon>
        <taxon>Aphis</taxon>
    </lineage>
</organism>
<dbReference type="EMBL" id="VYZN01000022">
    <property type="protein sequence ID" value="KAE9536607.1"/>
    <property type="molecule type" value="Genomic_DNA"/>
</dbReference>
<proteinExistence type="predicted"/>
<evidence type="ECO:0000313" key="2">
    <source>
        <dbReference type="EMBL" id="KAE9536607.1"/>
    </source>
</evidence>
<sequence length="180" mass="20640">MNHIKIFVFYFSILLLTLVTKHKCNKQIKTFCDEKPTIRQSSISRSLIYFIMSCIACETGIRFTAASRRSCSVICRCCCRLEIIMSMTAVSDRPIFDGCGHTYKQKYKSNSVLVIALKSCELCLSIKKCYHQFTKMASLSLYKYFCHGAIKAATEIHYPASSVFHFILSQLNIFSTLEQF</sequence>
<accession>A0A6G0TPD9</accession>
<keyword evidence="3" id="KW-1185">Reference proteome</keyword>
<feature type="signal peptide" evidence="1">
    <location>
        <begin position="1"/>
        <end position="24"/>
    </location>
</feature>
<evidence type="ECO:0000256" key="1">
    <source>
        <dbReference type="SAM" id="SignalP"/>
    </source>
</evidence>
<keyword evidence="1" id="KW-0732">Signal</keyword>
<name>A0A6G0TPD9_APHGL</name>
<protein>
    <submittedName>
        <fullName evidence="2">Uncharacterized protein</fullName>
    </submittedName>
</protein>
<dbReference type="AlphaFoldDB" id="A0A6G0TPD9"/>
<reference evidence="2 3" key="1">
    <citation type="submission" date="2019-08" db="EMBL/GenBank/DDBJ databases">
        <title>The genome of the soybean aphid Biotype 1, its phylome, world population structure and adaptation to the North American continent.</title>
        <authorList>
            <person name="Giordano R."/>
            <person name="Donthu R.K."/>
            <person name="Hernandez A.G."/>
            <person name="Wright C.L."/>
            <person name="Zimin A.V."/>
        </authorList>
    </citation>
    <scope>NUCLEOTIDE SEQUENCE [LARGE SCALE GENOMIC DNA]</scope>
    <source>
        <tissue evidence="2">Whole aphids</tissue>
    </source>
</reference>
<comment type="caution">
    <text evidence="2">The sequence shown here is derived from an EMBL/GenBank/DDBJ whole genome shotgun (WGS) entry which is preliminary data.</text>
</comment>
<dbReference type="Proteomes" id="UP000475862">
    <property type="component" value="Unassembled WGS sequence"/>
</dbReference>